<accession>A0AC61RCP4</accession>
<sequence>MENKVTMPALVAMLALTTGQQKKLCEDFLKELFAIIEEELTSGGNVRIKGFGTFKLVEVEARKSVNVSTGEDSVIPGHTKVMFVASKELASRVNLPFEIFEAVEISDDLPTDTLDGGEDADLDDDGSAPVIDNNGSAPVIDNNGSAPVIDNGSAPVIDNGSAPVIDNNGSAPVIDNGSAPVIDNGSAPVKDDSKDNVDMPQKIIFTDIEEDVVAFPIEPIEKVDEIPTDETVEQEENTYEEILSEEDSDKRSVFLKGFFTGLAVAVVLGVIGFSVWYFFMSGSDERKPVPVAVVEKTLVGKVEADSVAASVADSVRLDSTALSTAETVKSVSDNDVPTKASDEPVYDTVTTTRYLTTIAKEHYGNFNLWPIIYEENSSFLGHPDRISPGTKVVVPPLSKYGIDPKNPDHVQSVKRKGAAIYARFKKAAGGRK</sequence>
<organism evidence="1 2">
    <name type="scientific">Lepagella muris</name>
    <dbReference type="NCBI Taxonomy" id="3032870"/>
    <lineage>
        <taxon>Bacteria</taxon>
        <taxon>Pseudomonadati</taxon>
        <taxon>Bacteroidota</taxon>
        <taxon>Bacteroidia</taxon>
        <taxon>Bacteroidales</taxon>
        <taxon>Muribaculaceae</taxon>
        <taxon>Lepagella</taxon>
    </lineage>
</organism>
<reference evidence="1" key="1">
    <citation type="submission" date="2019-04" db="EMBL/GenBank/DDBJ databases">
        <title>Microbes associate with the intestines of laboratory mice.</title>
        <authorList>
            <person name="Navarre W."/>
            <person name="Wong E."/>
            <person name="Huang K."/>
            <person name="Tropini C."/>
            <person name="Ng K."/>
            <person name="Yu B."/>
        </authorList>
    </citation>
    <scope>NUCLEOTIDE SEQUENCE</scope>
    <source>
        <strain evidence="1">NM04_E33</strain>
    </source>
</reference>
<evidence type="ECO:0000313" key="2">
    <source>
        <dbReference type="Proteomes" id="UP000306319"/>
    </source>
</evidence>
<name>A0AC61RCP4_9BACT</name>
<gene>
    <name evidence="1" type="ORF">E5331_18190</name>
</gene>
<comment type="caution">
    <text evidence="1">The sequence shown here is derived from an EMBL/GenBank/DDBJ whole genome shotgun (WGS) entry which is preliminary data.</text>
</comment>
<protein>
    <submittedName>
        <fullName evidence="1">HU family DNA-binding protein</fullName>
    </submittedName>
</protein>
<proteinExistence type="predicted"/>
<keyword evidence="2" id="KW-1185">Reference proteome</keyword>
<dbReference type="Proteomes" id="UP000306319">
    <property type="component" value="Unassembled WGS sequence"/>
</dbReference>
<evidence type="ECO:0000313" key="1">
    <source>
        <dbReference type="EMBL" id="TGY76474.1"/>
    </source>
</evidence>
<dbReference type="EMBL" id="SRYB01000040">
    <property type="protein sequence ID" value="TGY76474.1"/>
    <property type="molecule type" value="Genomic_DNA"/>
</dbReference>
<keyword evidence="1" id="KW-0238">DNA-binding</keyword>